<dbReference type="InterPro" id="IPR013024">
    <property type="entry name" value="GGCT-like"/>
</dbReference>
<dbReference type="SUPFAM" id="SSF110857">
    <property type="entry name" value="Gamma-glutamyl cyclotransferase-like"/>
    <property type="match status" value="1"/>
</dbReference>
<sequence>MAPQILNRVLQRTTSSQQHELDVKPALLHGYERRRVKEADYPGIIPSPSSSNSSNTSSVLGTLVSNLTSSDIVHLDRFEGPEYLKKPVKVRVLREPVSVGGRREVSVAKPGGEHLRDVLDAASVGEAGGKGEGQEGEEVDA</sequence>
<evidence type="ECO:0000313" key="7">
    <source>
        <dbReference type="Proteomes" id="UP000266188"/>
    </source>
</evidence>
<organism evidence="6 7">
    <name type="scientific">Aspergillus sclerotialis</name>
    <dbReference type="NCBI Taxonomy" id="2070753"/>
    <lineage>
        <taxon>Eukaryota</taxon>
        <taxon>Fungi</taxon>
        <taxon>Dikarya</taxon>
        <taxon>Ascomycota</taxon>
        <taxon>Pezizomycotina</taxon>
        <taxon>Eurotiomycetes</taxon>
        <taxon>Eurotiomycetidae</taxon>
        <taxon>Eurotiales</taxon>
        <taxon>Aspergillaceae</taxon>
        <taxon>Aspergillus</taxon>
        <taxon>Aspergillus subgen. Polypaecilum</taxon>
    </lineage>
</organism>
<dbReference type="InterPro" id="IPR045038">
    <property type="entry name" value="AIG2-like"/>
</dbReference>
<evidence type="ECO:0000259" key="5">
    <source>
        <dbReference type="Pfam" id="PF06094"/>
    </source>
</evidence>
<feature type="non-terminal residue" evidence="6">
    <location>
        <position position="141"/>
    </location>
</feature>
<dbReference type="InterPro" id="IPR009288">
    <property type="entry name" value="AIG2-like_dom"/>
</dbReference>
<feature type="domain" description="Gamma-glutamylcyclotransferase AIG2-like" evidence="5">
    <location>
        <begin position="18"/>
        <end position="92"/>
    </location>
</feature>
<evidence type="ECO:0000256" key="4">
    <source>
        <dbReference type="SAM" id="MobiDB-lite"/>
    </source>
</evidence>
<dbReference type="PANTHER" id="PTHR31544:SF2">
    <property type="entry name" value="AIG2-LIKE PROTEIN D"/>
    <property type="match status" value="1"/>
</dbReference>
<evidence type="ECO:0000313" key="6">
    <source>
        <dbReference type="EMBL" id="RJE25179.1"/>
    </source>
</evidence>
<gene>
    <name evidence="6" type="ORF">PHISCL_02453</name>
</gene>
<evidence type="ECO:0000256" key="1">
    <source>
        <dbReference type="ARBA" id="ARBA00008861"/>
    </source>
</evidence>
<dbReference type="OrthoDB" id="1044435at2759"/>
<feature type="region of interest" description="Disordered" evidence="4">
    <location>
        <begin position="109"/>
        <end position="141"/>
    </location>
</feature>
<dbReference type="AlphaFoldDB" id="A0A3A2ZPS2"/>
<dbReference type="InterPro" id="IPR036568">
    <property type="entry name" value="GGCT-like_sf"/>
</dbReference>
<dbReference type="CDD" id="cd06661">
    <property type="entry name" value="GGCT_like"/>
    <property type="match status" value="1"/>
</dbReference>
<dbReference type="PANTHER" id="PTHR31544">
    <property type="entry name" value="AIG2-LIKE PROTEIN D"/>
    <property type="match status" value="1"/>
</dbReference>
<protein>
    <recommendedName>
        <fullName evidence="3">Putative gamma-glutamylcyclotransferase</fullName>
    </recommendedName>
</protein>
<evidence type="ECO:0000256" key="2">
    <source>
        <dbReference type="ARBA" id="ARBA00022679"/>
    </source>
</evidence>
<feature type="compositionally biased region" description="Basic and acidic residues" evidence="4">
    <location>
        <begin position="109"/>
        <end position="119"/>
    </location>
</feature>
<dbReference type="GO" id="GO:0016740">
    <property type="term" value="F:transferase activity"/>
    <property type="evidence" value="ECO:0007669"/>
    <property type="project" value="UniProtKB-KW"/>
</dbReference>
<keyword evidence="7" id="KW-1185">Reference proteome</keyword>
<keyword evidence="2" id="KW-0808">Transferase</keyword>
<reference evidence="7" key="1">
    <citation type="submission" date="2017-02" db="EMBL/GenBank/DDBJ databases">
        <authorList>
            <person name="Tafer H."/>
            <person name="Lopandic K."/>
        </authorList>
    </citation>
    <scope>NUCLEOTIDE SEQUENCE [LARGE SCALE GENOMIC DNA]</scope>
    <source>
        <strain evidence="7">CBS 366.77</strain>
    </source>
</reference>
<accession>A0A3A2ZPS2</accession>
<dbReference type="Proteomes" id="UP000266188">
    <property type="component" value="Unassembled WGS sequence"/>
</dbReference>
<evidence type="ECO:0000256" key="3">
    <source>
        <dbReference type="ARBA" id="ARBA00030602"/>
    </source>
</evidence>
<proteinExistence type="inferred from homology"/>
<dbReference type="Gene3D" id="3.10.490.10">
    <property type="entry name" value="Gamma-glutamyl cyclotransferase-like"/>
    <property type="match status" value="1"/>
</dbReference>
<dbReference type="EMBL" id="MVGC01000055">
    <property type="protein sequence ID" value="RJE25179.1"/>
    <property type="molecule type" value="Genomic_DNA"/>
</dbReference>
<name>A0A3A2ZPS2_9EURO</name>
<comment type="caution">
    <text evidence="6">The sequence shown here is derived from an EMBL/GenBank/DDBJ whole genome shotgun (WGS) entry which is preliminary data.</text>
</comment>
<comment type="similarity">
    <text evidence="1">Belongs to the gamma-glutamylcyclotransferase family.</text>
</comment>
<dbReference type="Pfam" id="PF06094">
    <property type="entry name" value="GGACT"/>
    <property type="match status" value="1"/>
</dbReference>